<dbReference type="InterPro" id="IPR040389">
    <property type="entry name" value="SMR"/>
</dbReference>
<evidence type="ECO:0000256" key="1">
    <source>
        <dbReference type="ARBA" id="ARBA00023013"/>
    </source>
</evidence>
<organism evidence="4 5">
    <name type="scientific">Kalanchoe fedtschenkoi</name>
    <name type="common">Lavender scallops</name>
    <name type="synonym">South American air plant</name>
    <dbReference type="NCBI Taxonomy" id="63787"/>
    <lineage>
        <taxon>Eukaryota</taxon>
        <taxon>Viridiplantae</taxon>
        <taxon>Streptophyta</taxon>
        <taxon>Embryophyta</taxon>
        <taxon>Tracheophyta</taxon>
        <taxon>Spermatophyta</taxon>
        <taxon>Magnoliopsida</taxon>
        <taxon>eudicotyledons</taxon>
        <taxon>Gunneridae</taxon>
        <taxon>Pentapetalae</taxon>
        <taxon>Saxifragales</taxon>
        <taxon>Crassulaceae</taxon>
        <taxon>Kalanchoe</taxon>
    </lineage>
</organism>
<evidence type="ECO:0000256" key="2">
    <source>
        <dbReference type="ARBA" id="ARBA00023306"/>
    </source>
</evidence>
<dbReference type="GO" id="GO:0005634">
    <property type="term" value="C:nucleus"/>
    <property type="evidence" value="ECO:0007669"/>
    <property type="project" value="TreeGrafter"/>
</dbReference>
<keyword evidence="5" id="KW-1185">Reference proteome</keyword>
<keyword evidence="2" id="KW-0131">Cell cycle</keyword>
<reference evidence="4" key="1">
    <citation type="submission" date="2021-01" db="UniProtKB">
        <authorList>
            <consortium name="EnsemblPlants"/>
        </authorList>
    </citation>
    <scope>IDENTIFICATION</scope>
</reference>
<dbReference type="PANTHER" id="PTHR33142:SF114">
    <property type="entry name" value="CYCLIN-DEPENDENT PROTEIN KINASE INHIBITOR SMR14"/>
    <property type="match status" value="1"/>
</dbReference>
<proteinExistence type="predicted"/>
<keyword evidence="1" id="KW-0649">Protein kinase inhibitor</keyword>
<evidence type="ECO:0000313" key="4">
    <source>
        <dbReference type="EnsemblPlants" id="Kaladp0070s0090.1.v1.1.CDS.1"/>
    </source>
</evidence>
<name>A0A7N0UJ55_KALFE</name>
<sequence>MERSEFGDSGAESGSDRDPGFDSQAKQSVGSNSFTDMDNGGGGGEAGATAQSSNGTVDDEDDGFRTPTSVDRKIKMIQTCPPAPRKPPPPPPSRKRKALFPVDQTAVLAELSAEVAKLSAGKKARVLAVPAKVI</sequence>
<dbReference type="PANTHER" id="PTHR33142">
    <property type="entry name" value="CYCLIN-DEPENDENT PROTEIN KINASE INHIBITOR SMR13"/>
    <property type="match status" value="1"/>
</dbReference>
<feature type="compositionally biased region" description="Polar residues" evidence="3">
    <location>
        <begin position="24"/>
        <end position="36"/>
    </location>
</feature>
<feature type="compositionally biased region" description="Pro residues" evidence="3">
    <location>
        <begin position="81"/>
        <end position="92"/>
    </location>
</feature>
<evidence type="ECO:0000256" key="3">
    <source>
        <dbReference type="SAM" id="MobiDB-lite"/>
    </source>
</evidence>
<accession>A0A7N0UJ55</accession>
<dbReference type="Proteomes" id="UP000594263">
    <property type="component" value="Unplaced"/>
</dbReference>
<dbReference type="Gramene" id="Kaladp0070s0090.1.v1.1">
    <property type="protein sequence ID" value="Kaladp0070s0090.1.v1.1.CDS.1"/>
    <property type="gene ID" value="Kaladp0070s0090.v1.1"/>
</dbReference>
<dbReference type="AlphaFoldDB" id="A0A7N0UJ55"/>
<dbReference type="GO" id="GO:0004860">
    <property type="term" value="F:protein kinase inhibitor activity"/>
    <property type="evidence" value="ECO:0007669"/>
    <property type="project" value="UniProtKB-KW"/>
</dbReference>
<evidence type="ECO:0000313" key="5">
    <source>
        <dbReference type="Proteomes" id="UP000594263"/>
    </source>
</evidence>
<protein>
    <submittedName>
        <fullName evidence="4">Uncharacterized protein</fullName>
    </submittedName>
</protein>
<dbReference type="GO" id="GO:0032875">
    <property type="term" value="P:regulation of DNA endoreduplication"/>
    <property type="evidence" value="ECO:0007669"/>
    <property type="project" value="InterPro"/>
</dbReference>
<dbReference type="EnsemblPlants" id="Kaladp0070s0090.1.v1.1">
    <property type="protein sequence ID" value="Kaladp0070s0090.1.v1.1.CDS.1"/>
    <property type="gene ID" value="Kaladp0070s0090.v1.1"/>
</dbReference>
<feature type="region of interest" description="Disordered" evidence="3">
    <location>
        <begin position="1"/>
        <end position="97"/>
    </location>
</feature>